<protein>
    <recommendedName>
        <fullName evidence="8">Cytochrome c oxidase-assembly factor cox23, mitochondrial</fullName>
    </recommendedName>
</protein>
<comment type="function">
    <text evidence="1">Required for the assembly of cytochrome c oxidase.</text>
</comment>
<evidence type="ECO:0000256" key="2">
    <source>
        <dbReference type="ARBA" id="ARBA00004569"/>
    </source>
</evidence>
<dbReference type="RefSeq" id="XP_001267279.1">
    <property type="nucleotide sequence ID" value="XM_001267278.1"/>
</dbReference>
<keyword evidence="7" id="KW-1185">Reference proteome</keyword>
<organism evidence="6 7">
    <name type="scientific">Neosartorya fischeri (strain ATCC 1020 / DSM 3700 / CBS 544.65 / FGSC A1164 / JCM 1740 / NRRL 181 / WB 181)</name>
    <name type="common">Aspergillus fischerianus</name>
    <dbReference type="NCBI Taxonomy" id="331117"/>
    <lineage>
        <taxon>Eukaryota</taxon>
        <taxon>Fungi</taxon>
        <taxon>Dikarya</taxon>
        <taxon>Ascomycota</taxon>
        <taxon>Pezizomycotina</taxon>
        <taxon>Eurotiomycetes</taxon>
        <taxon>Eurotiomycetidae</taxon>
        <taxon>Eurotiales</taxon>
        <taxon>Aspergillaceae</taxon>
        <taxon>Aspergillus</taxon>
        <taxon>Aspergillus subgen. Fumigati</taxon>
    </lineage>
</organism>
<dbReference type="InterPro" id="IPR051040">
    <property type="entry name" value="COX23"/>
</dbReference>
<reference evidence="7" key="1">
    <citation type="journal article" date="2008" name="PLoS Genet.">
        <title>Genomic islands in the pathogenic filamentous fungus Aspergillus fumigatus.</title>
        <authorList>
            <person name="Fedorova N.D."/>
            <person name="Khaldi N."/>
            <person name="Joardar V.S."/>
            <person name="Maiti R."/>
            <person name="Amedeo P."/>
            <person name="Anderson M.J."/>
            <person name="Crabtree J."/>
            <person name="Silva J.C."/>
            <person name="Badger J.H."/>
            <person name="Albarraq A."/>
            <person name="Angiuoli S."/>
            <person name="Bussey H."/>
            <person name="Bowyer P."/>
            <person name="Cotty P.J."/>
            <person name="Dyer P.S."/>
            <person name="Egan A."/>
            <person name="Galens K."/>
            <person name="Fraser-Liggett C.M."/>
            <person name="Haas B.J."/>
            <person name="Inman J.M."/>
            <person name="Kent R."/>
            <person name="Lemieux S."/>
            <person name="Malavazi I."/>
            <person name="Orvis J."/>
            <person name="Roemer T."/>
            <person name="Ronning C.M."/>
            <person name="Sundaram J.P."/>
            <person name="Sutton G."/>
            <person name="Turner G."/>
            <person name="Venter J.C."/>
            <person name="White O.R."/>
            <person name="Whitty B.R."/>
            <person name="Youngman P."/>
            <person name="Wolfe K.H."/>
            <person name="Goldman G.H."/>
            <person name="Wortman J.R."/>
            <person name="Jiang B."/>
            <person name="Denning D.W."/>
            <person name="Nierman W.C."/>
        </authorList>
    </citation>
    <scope>NUCLEOTIDE SEQUENCE [LARGE SCALE GENOMIC DNA]</scope>
    <source>
        <strain evidence="7">ATCC 1020 / DSM 3700 / CBS 544.65 / FGSC A1164 / JCM 1740 / NRRL 181 / WB 181</strain>
    </source>
</reference>
<dbReference type="eggNOG" id="KOG4618">
    <property type="taxonomic scope" value="Eukaryota"/>
</dbReference>
<evidence type="ECO:0000256" key="1">
    <source>
        <dbReference type="ARBA" id="ARBA00003875"/>
    </source>
</evidence>
<dbReference type="AlphaFoldDB" id="A1CXN0"/>
<dbReference type="HOGENOM" id="CLU_1768600_0_0_1"/>
<dbReference type="STRING" id="331117.A1CXN0"/>
<evidence type="ECO:0008006" key="8">
    <source>
        <dbReference type="Google" id="ProtNLM"/>
    </source>
</evidence>
<evidence type="ECO:0000256" key="3">
    <source>
        <dbReference type="ARBA" id="ARBA00023128"/>
    </source>
</evidence>
<dbReference type="InterPro" id="IPR009069">
    <property type="entry name" value="Cys_alpha_HP_mot_SF"/>
</dbReference>
<dbReference type="SUPFAM" id="SSF47072">
    <property type="entry name" value="Cysteine alpha-hairpin motif"/>
    <property type="match status" value="1"/>
</dbReference>
<dbReference type="GO" id="GO:0005758">
    <property type="term" value="C:mitochondrial intermembrane space"/>
    <property type="evidence" value="ECO:0007669"/>
    <property type="project" value="UniProtKB-SubCell"/>
</dbReference>
<evidence type="ECO:0000256" key="4">
    <source>
        <dbReference type="ARBA" id="ARBA00023157"/>
    </source>
</evidence>
<feature type="compositionally biased region" description="Low complexity" evidence="5">
    <location>
        <begin position="1"/>
        <end position="16"/>
    </location>
</feature>
<proteinExistence type="predicted"/>
<dbReference type="KEGG" id="nfi:NFIA_108750"/>
<evidence type="ECO:0000313" key="6">
    <source>
        <dbReference type="EMBL" id="EAW25382.1"/>
    </source>
</evidence>
<sequence>MSSQSSQADQQQQSSQPGQPNAWEKAERKFANKHASEYYDPCQDFADRSLKCMKRNAFDKDMCGDYFQYVYSILSCQSVLVFSFVSLRELICFPKEPIVTAKRNGYVELVNVIHQGQNSPEGSKDGAKGTYAIIMLTLFQLTQKKLN</sequence>
<gene>
    <name evidence="6" type="ORF">NFIA_108750</name>
</gene>
<comment type="subcellular location">
    <subcellularLocation>
        <location evidence="2">Mitochondrion intermembrane space</location>
    </subcellularLocation>
</comment>
<name>A1CXN0_NEOFI</name>
<dbReference type="PANTHER" id="PTHR46811">
    <property type="entry name" value="COILED-COIL-HELIX-COILED-COIL-HELIX DOMAIN-CONTAINING PROTEIN 7"/>
    <property type="match status" value="1"/>
</dbReference>
<feature type="region of interest" description="Disordered" evidence="5">
    <location>
        <begin position="1"/>
        <end position="26"/>
    </location>
</feature>
<dbReference type="EMBL" id="DS027685">
    <property type="protein sequence ID" value="EAW25382.1"/>
    <property type="molecule type" value="Genomic_DNA"/>
</dbReference>
<accession>A1CXN0</accession>
<evidence type="ECO:0000313" key="7">
    <source>
        <dbReference type="Proteomes" id="UP000006702"/>
    </source>
</evidence>
<keyword evidence="4" id="KW-1015">Disulfide bond</keyword>
<dbReference type="Proteomes" id="UP000006702">
    <property type="component" value="Unassembled WGS sequence"/>
</dbReference>
<dbReference type="OrthoDB" id="9971592at2759"/>
<evidence type="ECO:0000256" key="5">
    <source>
        <dbReference type="SAM" id="MobiDB-lite"/>
    </source>
</evidence>
<dbReference type="GO" id="GO:0033108">
    <property type="term" value="P:mitochondrial respiratory chain complex assembly"/>
    <property type="evidence" value="ECO:0007669"/>
    <property type="project" value="TreeGrafter"/>
</dbReference>
<dbReference type="PANTHER" id="PTHR46811:SF1">
    <property type="entry name" value="COILED-COIL-HELIX-COILED-COIL-HELIX DOMAIN-CONTAINING PROTEIN 7"/>
    <property type="match status" value="1"/>
</dbReference>
<dbReference type="GeneID" id="4593424"/>
<dbReference type="VEuPathDB" id="FungiDB:NFIA_108750"/>
<keyword evidence="3" id="KW-0496">Mitochondrion</keyword>